<dbReference type="EC" id="2.3.1.-" evidence="2"/>
<comment type="caution">
    <text evidence="2">The sequence shown here is derived from an EMBL/GenBank/DDBJ whole genome shotgun (WGS) entry which is preliminary data.</text>
</comment>
<sequence>MEIRQLRHEDFEASTELSQYAFQYTLSPAELEEQKKKFKPEQVWGVFDSEELNAKLTLLPLQVYLHGKQFAMGGIAGVATWPEKRRGGLVSRLLKHALEQMKLSGQTVSFLHPFSFPFYRKFGWEIFIEHKKYTVPVDKFPSKTAIEGTIKRNIRDTEQLNKVYQQYAQKFNGTLVRDMEWWENRVLNKDTQTAVFYAENGAPEGYVFYKVQNKELSCDEFVYLTEQARRALWTYFANHDSMVEKGTFSFIPANDSLPYLLADPRIKQEIIPYFMGRIVDVPAFVEQFPFQSSAQGAEITLALTDTHAPWNEGIWRLSVSSQGEGKLEPVRGNTEAQLQCDIAALSAMLIGYKRPQELFRWGRLTGSAEAAYMLELVVPSAQTFLMDFF</sequence>
<dbReference type="PANTHER" id="PTHR37817">
    <property type="entry name" value="N-ACETYLTRANSFERASE EIS"/>
    <property type="match status" value="1"/>
</dbReference>
<dbReference type="EMBL" id="JBHILM010000039">
    <property type="protein sequence ID" value="MFB5684291.1"/>
    <property type="molecule type" value="Genomic_DNA"/>
</dbReference>
<evidence type="ECO:0000313" key="3">
    <source>
        <dbReference type="Proteomes" id="UP001580407"/>
    </source>
</evidence>
<gene>
    <name evidence="2" type="primary">eis</name>
    <name evidence="2" type="ORF">ACE3NQ_25650</name>
</gene>
<dbReference type="SUPFAM" id="SSF55718">
    <property type="entry name" value="SCP-like"/>
    <property type="match status" value="1"/>
</dbReference>
<dbReference type="InterPro" id="IPR051554">
    <property type="entry name" value="Acetyltransferase_Eis"/>
</dbReference>
<evidence type="ECO:0000313" key="2">
    <source>
        <dbReference type="EMBL" id="MFB5684291.1"/>
    </source>
</evidence>
<dbReference type="PANTHER" id="PTHR37817:SF1">
    <property type="entry name" value="N-ACETYLTRANSFERASE EIS"/>
    <property type="match status" value="1"/>
</dbReference>
<proteinExistence type="predicted"/>
<dbReference type="InterPro" id="IPR016181">
    <property type="entry name" value="Acyl_CoA_acyltransferase"/>
</dbReference>
<organism evidence="2 3">
    <name type="scientific">Paenibacillus terreus</name>
    <dbReference type="NCBI Taxonomy" id="1387834"/>
    <lineage>
        <taxon>Bacteria</taxon>
        <taxon>Bacillati</taxon>
        <taxon>Bacillota</taxon>
        <taxon>Bacilli</taxon>
        <taxon>Bacillales</taxon>
        <taxon>Paenibacillaceae</taxon>
        <taxon>Paenibacillus</taxon>
    </lineage>
</organism>
<keyword evidence="2" id="KW-0808">Transferase</keyword>
<dbReference type="GO" id="GO:0016746">
    <property type="term" value="F:acyltransferase activity"/>
    <property type="evidence" value="ECO:0007669"/>
    <property type="project" value="UniProtKB-KW"/>
</dbReference>
<reference evidence="2 3" key="1">
    <citation type="submission" date="2024-09" db="EMBL/GenBank/DDBJ databases">
        <authorList>
            <person name="Ruan L."/>
        </authorList>
    </citation>
    <scope>NUCLEOTIDE SEQUENCE [LARGE SCALE GENOMIC DNA]</scope>
    <source>
        <strain evidence="2 3">D33</strain>
    </source>
</reference>
<dbReference type="InterPro" id="IPR025559">
    <property type="entry name" value="Eis_dom"/>
</dbReference>
<accession>A0ABV5BEZ5</accession>
<dbReference type="Pfam" id="PF13527">
    <property type="entry name" value="Acetyltransf_9"/>
    <property type="match status" value="1"/>
</dbReference>
<dbReference type="Gene3D" id="3.30.1050.10">
    <property type="entry name" value="SCP2 sterol-binding domain"/>
    <property type="match status" value="1"/>
</dbReference>
<evidence type="ECO:0000259" key="1">
    <source>
        <dbReference type="PROSITE" id="PS51186"/>
    </source>
</evidence>
<dbReference type="InterPro" id="IPR041380">
    <property type="entry name" value="Acetyltransf_17"/>
</dbReference>
<name>A0ABV5BEZ5_9BACL</name>
<dbReference type="InterPro" id="IPR000182">
    <property type="entry name" value="GNAT_dom"/>
</dbReference>
<feature type="domain" description="N-acetyltransferase" evidence="1">
    <location>
        <begin position="1"/>
        <end position="146"/>
    </location>
</feature>
<keyword evidence="2" id="KW-0012">Acyltransferase</keyword>
<dbReference type="SUPFAM" id="SSF55729">
    <property type="entry name" value="Acyl-CoA N-acyltransferases (Nat)"/>
    <property type="match status" value="1"/>
</dbReference>
<dbReference type="Pfam" id="PF17668">
    <property type="entry name" value="Acetyltransf_17"/>
    <property type="match status" value="1"/>
</dbReference>
<dbReference type="Gene3D" id="3.40.630.30">
    <property type="match status" value="2"/>
</dbReference>
<dbReference type="InterPro" id="IPR036527">
    <property type="entry name" value="SCP2_sterol-bd_dom_sf"/>
</dbReference>
<protein>
    <submittedName>
        <fullName evidence="2">Enhanced intracellular survival protein Eis</fullName>
        <ecNumber evidence="2">2.3.1.-</ecNumber>
    </submittedName>
</protein>
<keyword evidence="3" id="KW-1185">Reference proteome</keyword>
<dbReference type="PROSITE" id="PS51186">
    <property type="entry name" value="GNAT"/>
    <property type="match status" value="1"/>
</dbReference>
<dbReference type="RefSeq" id="WP_375528007.1">
    <property type="nucleotide sequence ID" value="NZ_JBHILM010000039.1"/>
</dbReference>
<dbReference type="Proteomes" id="UP001580407">
    <property type="component" value="Unassembled WGS sequence"/>
</dbReference>
<dbReference type="Pfam" id="PF13530">
    <property type="entry name" value="SCP2_2"/>
    <property type="match status" value="1"/>
</dbReference>